<proteinExistence type="predicted"/>
<dbReference type="GO" id="GO:0055088">
    <property type="term" value="P:lipid homeostasis"/>
    <property type="evidence" value="ECO:0007669"/>
    <property type="project" value="InterPro"/>
</dbReference>
<gene>
    <name evidence="3" type="ORF">CROQUDRAFT_99871</name>
</gene>
<evidence type="ECO:0000313" key="3">
    <source>
        <dbReference type="EMBL" id="KAG0140611.1"/>
    </source>
</evidence>
<dbReference type="AlphaFoldDB" id="A0A9P6NBB2"/>
<evidence type="ECO:0000313" key="4">
    <source>
        <dbReference type="Proteomes" id="UP000886653"/>
    </source>
</evidence>
<dbReference type="GO" id="GO:0031965">
    <property type="term" value="C:nuclear membrane"/>
    <property type="evidence" value="ECO:0007669"/>
    <property type="project" value="InterPro"/>
</dbReference>
<feature type="domain" description="Brl1/Brr6" evidence="2">
    <location>
        <begin position="75"/>
        <end position="153"/>
    </location>
</feature>
<dbReference type="Proteomes" id="UP000886653">
    <property type="component" value="Unassembled WGS sequence"/>
</dbReference>
<sequence>MRRHQTFPEQSRFGLQAPKQNAEETNWEPTDRKARPSVPSALNASAPLTEPDAEPRICHTQLHRHLSLSTFRLGSVIGIILLTFGNNVHERNTSRKFELYQRIDLCEREFDAHFCLLIEGQTKFMKTYCQEWQICMALDPKTAIRKTRIVFEVAIW</sequence>
<name>A0A9P6NBB2_9BASI</name>
<reference evidence="3" key="1">
    <citation type="submission" date="2013-11" db="EMBL/GenBank/DDBJ databases">
        <title>Genome sequence of the fusiform rust pathogen reveals effectors for host alternation and coevolution with pine.</title>
        <authorList>
            <consortium name="DOE Joint Genome Institute"/>
            <person name="Smith K."/>
            <person name="Pendleton A."/>
            <person name="Kubisiak T."/>
            <person name="Anderson C."/>
            <person name="Salamov A."/>
            <person name="Aerts A."/>
            <person name="Riley R."/>
            <person name="Clum A."/>
            <person name="Lindquist E."/>
            <person name="Ence D."/>
            <person name="Campbell M."/>
            <person name="Kronenberg Z."/>
            <person name="Feau N."/>
            <person name="Dhillon B."/>
            <person name="Hamelin R."/>
            <person name="Burleigh J."/>
            <person name="Smith J."/>
            <person name="Yandell M."/>
            <person name="Nelson C."/>
            <person name="Grigoriev I."/>
            <person name="Davis J."/>
        </authorList>
    </citation>
    <scope>NUCLEOTIDE SEQUENCE</scope>
    <source>
        <strain evidence="3">G11</strain>
    </source>
</reference>
<protein>
    <recommendedName>
        <fullName evidence="2">Brl1/Brr6 domain-containing protein</fullName>
    </recommendedName>
</protein>
<dbReference type="InterPro" id="IPR018767">
    <property type="entry name" value="Brl1/Brr6_dom"/>
</dbReference>
<keyword evidence="4" id="KW-1185">Reference proteome</keyword>
<evidence type="ECO:0000259" key="2">
    <source>
        <dbReference type="Pfam" id="PF10104"/>
    </source>
</evidence>
<dbReference type="Pfam" id="PF10104">
    <property type="entry name" value="Brr6_like_C_C"/>
    <property type="match status" value="1"/>
</dbReference>
<evidence type="ECO:0000256" key="1">
    <source>
        <dbReference type="SAM" id="MobiDB-lite"/>
    </source>
</evidence>
<dbReference type="EMBL" id="MU167431">
    <property type="protein sequence ID" value="KAG0140611.1"/>
    <property type="molecule type" value="Genomic_DNA"/>
</dbReference>
<feature type="region of interest" description="Disordered" evidence="1">
    <location>
        <begin position="1"/>
        <end position="50"/>
    </location>
</feature>
<accession>A0A9P6NBB2</accession>
<organism evidence="3 4">
    <name type="scientific">Cronartium quercuum f. sp. fusiforme G11</name>
    <dbReference type="NCBI Taxonomy" id="708437"/>
    <lineage>
        <taxon>Eukaryota</taxon>
        <taxon>Fungi</taxon>
        <taxon>Dikarya</taxon>
        <taxon>Basidiomycota</taxon>
        <taxon>Pucciniomycotina</taxon>
        <taxon>Pucciniomycetes</taxon>
        <taxon>Pucciniales</taxon>
        <taxon>Coleosporiaceae</taxon>
        <taxon>Cronartium</taxon>
    </lineage>
</organism>
<comment type="caution">
    <text evidence="3">The sequence shown here is derived from an EMBL/GenBank/DDBJ whole genome shotgun (WGS) entry which is preliminary data.</text>
</comment>